<organism evidence="1">
    <name type="scientific">hydrothermal vent metagenome</name>
    <dbReference type="NCBI Taxonomy" id="652676"/>
    <lineage>
        <taxon>unclassified sequences</taxon>
        <taxon>metagenomes</taxon>
        <taxon>ecological metagenomes</taxon>
    </lineage>
</organism>
<dbReference type="AlphaFoldDB" id="A0A3B1E7H9"/>
<reference evidence="1" key="1">
    <citation type="submission" date="2018-06" db="EMBL/GenBank/DDBJ databases">
        <authorList>
            <person name="Zhirakovskaya E."/>
        </authorList>
    </citation>
    <scope>NUCLEOTIDE SEQUENCE</scope>
</reference>
<protein>
    <submittedName>
        <fullName evidence="1">Uncharacterized protein</fullName>
    </submittedName>
</protein>
<sequence length="503" mass="52720">MSTTRTRLTGLGVSAFLLALGLVATAVIVGVGDRYNARLDATTTRQQQLAPRTLAVLDRAAPLGEVEIVVAVDAGSLEPWSRRTVADVLDLFAHAGRVRTSEIDVGSAEGQAEFGRLLDRLIEREREGIDEHIAAMQQAAGEAAAVAATLDQQITPALLALRDSLSDTPTAEALEQWAAVTRAGSQHLAAAHTRALAALTEPDPALPIPPLNDHEAALRDALQQRADELDALAAGLAQLSEAGLGDASTSPAAESIARLARDLRDRLAREIDALARLPRLDVLRVAKALGAAEVALVIGPPGTGVTGIDIGTLYEPEVVASDGSRLIGDVRFQAEELFGSAIAAVLSTARPIVVLTHGEARPILDRAGLFHGIRQRLSRRGIDIAEWTASQDPEPPTLTDLDPDGVRPVVFVILSPDSSASARGEGGLAGPERAMALGRAVALLLERREAVLVNLNPSVLPAYGEADPITAPLTGLGLEIATGTPLLKSIADTRSRQVLTELT</sequence>
<dbReference type="EMBL" id="UOGK01000763">
    <property type="protein sequence ID" value="VAX42835.1"/>
    <property type="molecule type" value="Genomic_DNA"/>
</dbReference>
<accession>A0A3B1E7H9</accession>
<name>A0A3B1E7H9_9ZZZZ</name>
<proteinExistence type="predicted"/>
<evidence type="ECO:0000313" key="1">
    <source>
        <dbReference type="EMBL" id="VAX42835.1"/>
    </source>
</evidence>
<gene>
    <name evidence="1" type="ORF">MNBD_PLANCTO03-1302</name>
</gene>
<feature type="non-terminal residue" evidence="1">
    <location>
        <position position="503"/>
    </location>
</feature>